<sequence>MFDATTPNQQTLIQSGRFVVGLLLMTAIMMAVGIFLQIDRANLGSMTGFLGIVLQILPWSLRSLAPSKNLTSGSLIMINKALRILIADPQHFQRMKIERLFNGLEYYRVAPAQNLAELLTLVDYGCQPFDVVVINAELAAHSLDLRGFFLDNPQVRHALIYNEPSGPADTTSGVVRDNLQISHMALPGAQLIRDLMAVVDALRWKQERPSPQRAYA</sequence>
<dbReference type="EMBL" id="LR134318">
    <property type="protein sequence ID" value="VEF10261.1"/>
    <property type="molecule type" value="Genomic_DNA"/>
</dbReference>
<dbReference type="AlphaFoldDB" id="A0A448DTV7"/>
<dbReference type="Proteomes" id="UP000281909">
    <property type="component" value="Chromosome"/>
</dbReference>
<evidence type="ECO:0000313" key="2">
    <source>
        <dbReference type="EMBL" id="VEF10261.1"/>
    </source>
</evidence>
<dbReference type="SUPFAM" id="SSF52172">
    <property type="entry name" value="CheY-like"/>
    <property type="match status" value="1"/>
</dbReference>
<evidence type="ECO:0000313" key="3">
    <source>
        <dbReference type="Proteomes" id="UP000281909"/>
    </source>
</evidence>
<keyword evidence="1" id="KW-0812">Transmembrane</keyword>
<organism evidence="2 3">
    <name type="scientific">Pseudomonas fluorescens</name>
    <dbReference type="NCBI Taxonomy" id="294"/>
    <lineage>
        <taxon>Bacteria</taxon>
        <taxon>Pseudomonadati</taxon>
        <taxon>Pseudomonadota</taxon>
        <taxon>Gammaproteobacteria</taxon>
        <taxon>Pseudomonadales</taxon>
        <taxon>Pseudomonadaceae</taxon>
        <taxon>Pseudomonas</taxon>
    </lineage>
</organism>
<accession>A0A448DTV7</accession>
<proteinExistence type="predicted"/>
<evidence type="ECO:0000256" key="1">
    <source>
        <dbReference type="SAM" id="Phobius"/>
    </source>
</evidence>
<keyword evidence="1" id="KW-0472">Membrane</keyword>
<name>A0A448DTV7_PSEFL</name>
<protein>
    <submittedName>
        <fullName evidence="2">Chemotaxis protein CheY</fullName>
    </submittedName>
</protein>
<keyword evidence="1" id="KW-1133">Transmembrane helix</keyword>
<reference evidence="2 3" key="1">
    <citation type="submission" date="2018-12" db="EMBL/GenBank/DDBJ databases">
        <authorList>
            <consortium name="Pathogen Informatics"/>
        </authorList>
    </citation>
    <scope>NUCLEOTIDE SEQUENCE [LARGE SCALE GENOMIC DNA]</scope>
    <source>
        <strain evidence="2 3">NCTC9428</strain>
    </source>
</reference>
<gene>
    <name evidence="2" type="ORF">NCTC9428_01853</name>
</gene>
<dbReference type="InterPro" id="IPR011006">
    <property type="entry name" value="CheY-like_superfamily"/>
</dbReference>
<feature type="transmembrane region" description="Helical" evidence="1">
    <location>
        <begin position="18"/>
        <end position="36"/>
    </location>
</feature>